<dbReference type="PANTHER" id="PTHR22930">
    <property type="match status" value="1"/>
</dbReference>
<sequence length="338" mass="38367">MVQNEEERLRKERTFRERSTALDLLTDRELIERYRFPRQGILSLADLVKEDIQRPTARCHAIPPFLQVMVTLRFLAKGDFLSETADIHGVSKASASRCVEEVTSSICKRLQNIKLPRGNAEIDAVKEGFYKIGGFPNVVGTVDGTLIPIQRPHEDEPAYVCRKGLPAINVQAIANSDLRFSNAVVRWPGSTHDSFMLTNSSVPAYMEQIQNSWLLGDSGYPLKKWLMTPLLNTANEQEVRFNTAHCKTRNVIERSFGVLKSRFRCLHKTGGHLPYKPPKSVKIISSCFKLHNKCIDDGVPLLNIEDGGNEVEIEHHIDMPANHNRDAQTIRQRLINRF</sequence>
<dbReference type="AlphaFoldDB" id="A0A6J8B972"/>
<evidence type="ECO:0000256" key="3">
    <source>
        <dbReference type="ARBA" id="ARBA00004496"/>
    </source>
</evidence>
<dbReference type="InterPro" id="IPR027806">
    <property type="entry name" value="HARBI1_dom"/>
</dbReference>
<evidence type="ECO:0000259" key="13">
    <source>
        <dbReference type="Pfam" id="PF13359"/>
    </source>
</evidence>
<comment type="cofactor">
    <cofactor evidence="1">
        <name>a divalent metal cation</name>
        <dbReference type="ChEBI" id="CHEBI:60240"/>
    </cofactor>
</comment>
<evidence type="ECO:0000256" key="1">
    <source>
        <dbReference type="ARBA" id="ARBA00001968"/>
    </source>
</evidence>
<keyword evidence="6" id="KW-0963">Cytoplasm</keyword>
<comment type="subcellular location">
    <subcellularLocation>
        <location evidence="3">Cytoplasm</location>
    </subcellularLocation>
    <subcellularLocation>
        <location evidence="2">Nucleus</location>
    </subcellularLocation>
</comment>
<dbReference type="PRINTS" id="PR02086">
    <property type="entry name" value="PUTNUCHARBI1"/>
</dbReference>
<evidence type="ECO:0000256" key="8">
    <source>
        <dbReference type="ARBA" id="ARBA00022723"/>
    </source>
</evidence>
<keyword evidence="7" id="KW-0540">Nuclease</keyword>
<evidence type="ECO:0000256" key="9">
    <source>
        <dbReference type="ARBA" id="ARBA00022801"/>
    </source>
</evidence>
<evidence type="ECO:0000256" key="5">
    <source>
        <dbReference type="ARBA" id="ARBA00015519"/>
    </source>
</evidence>
<dbReference type="InterPro" id="IPR045249">
    <property type="entry name" value="HARBI1-like"/>
</dbReference>
<proteinExistence type="inferred from homology"/>
<keyword evidence="8" id="KW-0479">Metal-binding</keyword>
<dbReference type="GO" id="GO:0004518">
    <property type="term" value="F:nuclease activity"/>
    <property type="evidence" value="ECO:0007669"/>
    <property type="project" value="UniProtKB-KW"/>
</dbReference>
<organism evidence="14 15">
    <name type="scientific">Mytilus coruscus</name>
    <name type="common">Sea mussel</name>
    <dbReference type="NCBI Taxonomy" id="42192"/>
    <lineage>
        <taxon>Eukaryota</taxon>
        <taxon>Metazoa</taxon>
        <taxon>Spiralia</taxon>
        <taxon>Lophotrochozoa</taxon>
        <taxon>Mollusca</taxon>
        <taxon>Bivalvia</taxon>
        <taxon>Autobranchia</taxon>
        <taxon>Pteriomorphia</taxon>
        <taxon>Mytilida</taxon>
        <taxon>Mytiloidea</taxon>
        <taxon>Mytilidae</taxon>
        <taxon>Mytilinae</taxon>
        <taxon>Mytilus</taxon>
    </lineage>
</organism>
<evidence type="ECO:0000256" key="7">
    <source>
        <dbReference type="ARBA" id="ARBA00022722"/>
    </source>
</evidence>
<dbReference type="InterPro" id="IPR026103">
    <property type="entry name" value="HARBI1_animal"/>
</dbReference>
<keyword evidence="10" id="KW-0539">Nucleus</keyword>
<dbReference type="Proteomes" id="UP000507470">
    <property type="component" value="Unassembled WGS sequence"/>
</dbReference>
<keyword evidence="9 14" id="KW-0378">Hydrolase</keyword>
<keyword evidence="15" id="KW-1185">Reference proteome</keyword>
<evidence type="ECO:0000256" key="12">
    <source>
        <dbReference type="ARBA" id="ARBA00045850"/>
    </source>
</evidence>
<dbReference type="PANTHER" id="PTHR22930:SF267">
    <property type="entry name" value="NUCLEASE HARBI1-RELATED"/>
    <property type="match status" value="1"/>
</dbReference>
<protein>
    <recommendedName>
        <fullName evidence="5">Putative nuclease HARBI1</fullName>
    </recommendedName>
    <alternativeName>
        <fullName evidence="11">Harbinger transposase-derived nuclease</fullName>
    </alternativeName>
</protein>
<dbReference type="OrthoDB" id="6103100at2759"/>
<reference evidence="14 15" key="1">
    <citation type="submission" date="2020-06" db="EMBL/GenBank/DDBJ databases">
        <authorList>
            <person name="Li R."/>
            <person name="Bekaert M."/>
        </authorList>
    </citation>
    <scope>NUCLEOTIDE SEQUENCE [LARGE SCALE GENOMIC DNA]</scope>
    <source>
        <strain evidence="15">wild</strain>
    </source>
</reference>
<evidence type="ECO:0000256" key="10">
    <source>
        <dbReference type="ARBA" id="ARBA00023242"/>
    </source>
</evidence>
<dbReference type="GO" id="GO:0046872">
    <property type="term" value="F:metal ion binding"/>
    <property type="evidence" value="ECO:0007669"/>
    <property type="project" value="UniProtKB-KW"/>
</dbReference>
<comment type="similarity">
    <text evidence="4">Belongs to the HARBI1 family.</text>
</comment>
<accession>A0A6J8B972</accession>
<evidence type="ECO:0000256" key="6">
    <source>
        <dbReference type="ARBA" id="ARBA00022490"/>
    </source>
</evidence>
<evidence type="ECO:0000256" key="11">
    <source>
        <dbReference type="ARBA" id="ARBA00030126"/>
    </source>
</evidence>
<gene>
    <name evidence="14" type="ORF">MCOR_16044</name>
</gene>
<name>A0A6J8B972_MYTCO</name>
<evidence type="ECO:0000313" key="15">
    <source>
        <dbReference type="Proteomes" id="UP000507470"/>
    </source>
</evidence>
<dbReference type="GO" id="GO:0005737">
    <property type="term" value="C:cytoplasm"/>
    <property type="evidence" value="ECO:0007669"/>
    <property type="project" value="UniProtKB-SubCell"/>
</dbReference>
<dbReference type="GO" id="GO:0005634">
    <property type="term" value="C:nucleus"/>
    <property type="evidence" value="ECO:0007669"/>
    <property type="project" value="UniProtKB-SubCell"/>
</dbReference>
<dbReference type="Pfam" id="PF13359">
    <property type="entry name" value="DDE_Tnp_4"/>
    <property type="match status" value="1"/>
</dbReference>
<evidence type="ECO:0000256" key="4">
    <source>
        <dbReference type="ARBA" id="ARBA00006958"/>
    </source>
</evidence>
<evidence type="ECO:0000256" key="2">
    <source>
        <dbReference type="ARBA" id="ARBA00004123"/>
    </source>
</evidence>
<feature type="domain" description="DDE Tnp4" evidence="13">
    <location>
        <begin position="142"/>
        <end position="292"/>
    </location>
</feature>
<comment type="function">
    <text evidence="12">Transposase-derived protein that may have nuclease activity. Does not have transposase activity.</text>
</comment>
<evidence type="ECO:0000313" key="14">
    <source>
        <dbReference type="EMBL" id="CAC5380051.1"/>
    </source>
</evidence>
<dbReference type="EMBL" id="CACVKT020002820">
    <property type="protein sequence ID" value="CAC5380051.1"/>
    <property type="molecule type" value="Genomic_DNA"/>
</dbReference>
<dbReference type="GO" id="GO:0016787">
    <property type="term" value="F:hydrolase activity"/>
    <property type="evidence" value="ECO:0007669"/>
    <property type="project" value="UniProtKB-KW"/>
</dbReference>